<dbReference type="Proteomes" id="UP001576780">
    <property type="component" value="Unassembled WGS sequence"/>
</dbReference>
<dbReference type="EMBL" id="JBHFNT010000140">
    <property type="protein sequence ID" value="MFB2836162.1"/>
    <property type="molecule type" value="Genomic_DNA"/>
</dbReference>
<reference evidence="1 2" key="1">
    <citation type="submission" date="2024-09" db="EMBL/GenBank/DDBJ databases">
        <title>Floridaenema gen nov. (Aerosakkonemataceae, Aerosakkonematales ord. nov., Cyanobacteria) from benthic tropical and subtropical fresh waters, with the description of four new species.</title>
        <authorList>
            <person name="Moretto J.A."/>
            <person name="Berthold D.E."/>
            <person name="Lefler F.W."/>
            <person name="Huang I.-S."/>
            <person name="Laughinghouse H. IV."/>
        </authorList>
    </citation>
    <scope>NUCLEOTIDE SEQUENCE [LARGE SCALE GENOMIC DNA]</scope>
    <source>
        <strain evidence="1 2">BLCC-F167</strain>
    </source>
</reference>
<sequence>MLVHSPTSLPTWCESTPQLSAAAVYWLGTDDSTMMNSPTSAPFLQEVVNNYRRLRSASKG</sequence>
<keyword evidence="2" id="KW-1185">Reference proteome</keyword>
<name>A0ABV4WMR7_9CYAN</name>
<dbReference type="RefSeq" id="WP_413278554.1">
    <property type="nucleotide sequence ID" value="NZ_JBHFNT010000140.1"/>
</dbReference>
<evidence type="ECO:0000313" key="1">
    <source>
        <dbReference type="EMBL" id="MFB2836162.1"/>
    </source>
</evidence>
<evidence type="ECO:0000313" key="2">
    <source>
        <dbReference type="Proteomes" id="UP001576780"/>
    </source>
</evidence>
<accession>A0ABV4WMR7</accession>
<protein>
    <submittedName>
        <fullName evidence="1">Uncharacterized protein</fullName>
    </submittedName>
</protein>
<organism evidence="1 2">
    <name type="scientific">Floridaenema evergladense BLCC-F167</name>
    <dbReference type="NCBI Taxonomy" id="3153639"/>
    <lineage>
        <taxon>Bacteria</taxon>
        <taxon>Bacillati</taxon>
        <taxon>Cyanobacteriota</taxon>
        <taxon>Cyanophyceae</taxon>
        <taxon>Oscillatoriophycideae</taxon>
        <taxon>Aerosakkonematales</taxon>
        <taxon>Aerosakkonemataceae</taxon>
        <taxon>Floridanema</taxon>
        <taxon>Floridanema evergladense</taxon>
    </lineage>
</organism>
<comment type="caution">
    <text evidence="1">The sequence shown here is derived from an EMBL/GenBank/DDBJ whole genome shotgun (WGS) entry which is preliminary data.</text>
</comment>
<proteinExistence type="predicted"/>
<gene>
    <name evidence="1" type="ORF">ACE1CA_16640</name>
</gene>